<keyword evidence="6" id="KW-0539">Nucleus</keyword>
<evidence type="ECO:0000256" key="8">
    <source>
        <dbReference type="SAM" id="MobiDB-lite"/>
    </source>
</evidence>
<organism evidence="10 11">
    <name type="scientific">Agrilus planipennis</name>
    <name type="common">Emerald ash borer</name>
    <name type="synonym">Agrilus marcopoli</name>
    <dbReference type="NCBI Taxonomy" id="224129"/>
    <lineage>
        <taxon>Eukaryota</taxon>
        <taxon>Metazoa</taxon>
        <taxon>Ecdysozoa</taxon>
        <taxon>Arthropoda</taxon>
        <taxon>Hexapoda</taxon>
        <taxon>Insecta</taxon>
        <taxon>Pterygota</taxon>
        <taxon>Neoptera</taxon>
        <taxon>Endopterygota</taxon>
        <taxon>Coleoptera</taxon>
        <taxon>Polyphaga</taxon>
        <taxon>Elateriformia</taxon>
        <taxon>Buprestoidea</taxon>
        <taxon>Buprestidae</taxon>
        <taxon>Agrilinae</taxon>
        <taxon>Agrilus</taxon>
    </lineage>
</organism>
<evidence type="ECO:0000256" key="3">
    <source>
        <dbReference type="ARBA" id="ARBA00022737"/>
    </source>
</evidence>
<reference evidence="11" key="1">
    <citation type="submission" date="2025-08" db="UniProtKB">
        <authorList>
            <consortium name="RefSeq"/>
        </authorList>
    </citation>
    <scope>IDENTIFICATION</scope>
    <source>
        <tissue evidence="11">Entire body</tissue>
    </source>
</reference>
<dbReference type="Proteomes" id="UP000192223">
    <property type="component" value="Unplaced"/>
</dbReference>
<evidence type="ECO:0000313" key="10">
    <source>
        <dbReference type="Proteomes" id="UP000192223"/>
    </source>
</evidence>
<dbReference type="InterPro" id="IPR036236">
    <property type="entry name" value="Znf_C2H2_sf"/>
</dbReference>
<dbReference type="PROSITE" id="PS50157">
    <property type="entry name" value="ZINC_FINGER_C2H2_2"/>
    <property type="match status" value="4"/>
</dbReference>
<dbReference type="GO" id="GO:0005634">
    <property type="term" value="C:nucleus"/>
    <property type="evidence" value="ECO:0007669"/>
    <property type="project" value="UniProtKB-SubCell"/>
</dbReference>
<keyword evidence="2" id="KW-0479">Metal-binding</keyword>
<accession>A0A1W4W2Q2</accession>
<dbReference type="PROSITE" id="PS00028">
    <property type="entry name" value="ZINC_FINGER_C2H2_1"/>
    <property type="match status" value="4"/>
</dbReference>
<feature type="domain" description="C2H2-type" evidence="9">
    <location>
        <begin position="52"/>
        <end position="79"/>
    </location>
</feature>
<dbReference type="PANTHER" id="PTHR24394:SF53">
    <property type="entry name" value="ZINC FINGER AND BTB DOMAIN CONTAINING 2"/>
    <property type="match status" value="1"/>
</dbReference>
<dbReference type="InParanoid" id="A0A1W4W2Q2"/>
<feature type="domain" description="C2H2-type" evidence="9">
    <location>
        <begin position="172"/>
        <end position="199"/>
    </location>
</feature>
<evidence type="ECO:0000256" key="6">
    <source>
        <dbReference type="ARBA" id="ARBA00023242"/>
    </source>
</evidence>
<dbReference type="AlphaFoldDB" id="A0A1W4W2Q2"/>
<dbReference type="SUPFAM" id="SSF57667">
    <property type="entry name" value="beta-beta-alpha zinc fingers"/>
    <property type="match status" value="3"/>
</dbReference>
<dbReference type="GO" id="GO:0000981">
    <property type="term" value="F:DNA-binding transcription factor activity, RNA polymerase II-specific"/>
    <property type="evidence" value="ECO:0007669"/>
    <property type="project" value="TreeGrafter"/>
</dbReference>
<feature type="domain" description="C2H2-type" evidence="9">
    <location>
        <begin position="110"/>
        <end position="137"/>
    </location>
</feature>
<evidence type="ECO:0000256" key="7">
    <source>
        <dbReference type="PROSITE-ProRule" id="PRU00042"/>
    </source>
</evidence>
<proteinExistence type="predicted"/>
<sequence length="281" mass="32568">MDRLSAESSESTKNHKYRETKQLKHDSRVHVKFDYVVKTKPFSPNEYPCKHLLCELCGKSYIRYNAFMRHKLAHDIDDKTNRTCQICNKTFSNVYNYQVHTVIHQGCKSYKCGVCSKAFAHEYYLNRHMKGHQEQALFPGETSGKSYASNVGLEDDTFNALVSDKRRSRKLHKCSKCGKIFKYRSRLKTHLKVHLKSSPAGKTKVPNGVDETDERVVILFDENGLEVDEKLCLIDETFDFFDEGSSDTEKKPDIFTEEEQIVVKNEEEPIDIKPFEFSTVL</sequence>
<dbReference type="PANTHER" id="PTHR24394">
    <property type="entry name" value="ZINC FINGER PROTEIN"/>
    <property type="match status" value="1"/>
</dbReference>
<keyword evidence="4 7" id="KW-0863">Zinc-finger</keyword>
<feature type="region of interest" description="Disordered" evidence="8">
    <location>
        <begin position="1"/>
        <end position="23"/>
    </location>
</feature>
<dbReference type="STRING" id="224129.A0A1W4W2Q2"/>
<dbReference type="InterPro" id="IPR013087">
    <property type="entry name" value="Znf_C2H2_type"/>
</dbReference>
<evidence type="ECO:0000256" key="2">
    <source>
        <dbReference type="ARBA" id="ARBA00022723"/>
    </source>
</evidence>
<keyword evidence="10" id="KW-1185">Reference proteome</keyword>
<gene>
    <name evidence="11" type="primary">LOC108732242</name>
</gene>
<dbReference type="KEGG" id="apln:108732242"/>
<dbReference type="SMART" id="SM00355">
    <property type="entry name" value="ZnF_C2H2"/>
    <property type="match status" value="4"/>
</dbReference>
<evidence type="ECO:0000256" key="5">
    <source>
        <dbReference type="ARBA" id="ARBA00022833"/>
    </source>
</evidence>
<dbReference type="OrthoDB" id="8117402at2759"/>
<protein>
    <submittedName>
        <fullName evidence="11">Zinc finger protein 626-like</fullName>
    </submittedName>
</protein>
<dbReference type="Gene3D" id="3.30.160.60">
    <property type="entry name" value="Classic Zinc Finger"/>
    <property type="match status" value="3"/>
</dbReference>
<evidence type="ECO:0000259" key="9">
    <source>
        <dbReference type="PROSITE" id="PS50157"/>
    </source>
</evidence>
<name>A0A1W4W2Q2_AGRPL</name>
<keyword evidence="3" id="KW-0677">Repeat</keyword>
<evidence type="ECO:0000313" key="11">
    <source>
        <dbReference type="RefSeq" id="XP_018318434.1"/>
    </source>
</evidence>
<dbReference type="Pfam" id="PF00096">
    <property type="entry name" value="zf-C2H2"/>
    <property type="match status" value="3"/>
</dbReference>
<dbReference type="RefSeq" id="XP_018318434.1">
    <property type="nucleotide sequence ID" value="XM_018462932.1"/>
</dbReference>
<dbReference type="GeneID" id="108732242"/>
<evidence type="ECO:0000256" key="4">
    <source>
        <dbReference type="ARBA" id="ARBA00022771"/>
    </source>
</evidence>
<feature type="domain" description="C2H2-type" evidence="9">
    <location>
        <begin position="82"/>
        <end position="109"/>
    </location>
</feature>
<dbReference type="GO" id="GO:0008270">
    <property type="term" value="F:zinc ion binding"/>
    <property type="evidence" value="ECO:0007669"/>
    <property type="project" value="UniProtKB-KW"/>
</dbReference>
<keyword evidence="5" id="KW-0862">Zinc</keyword>
<evidence type="ECO:0000256" key="1">
    <source>
        <dbReference type="ARBA" id="ARBA00004123"/>
    </source>
</evidence>
<dbReference type="FunFam" id="3.30.160.60:FF:000446">
    <property type="entry name" value="Zinc finger protein"/>
    <property type="match status" value="1"/>
</dbReference>
<comment type="subcellular location">
    <subcellularLocation>
        <location evidence="1">Nucleus</location>
    </subcellularLocation>
</comment>